<dbReference type="Proteomes" id="UP001499852">
    <property type="component" value="Unassembled WGS sequence"/>
</dbReference>
<reference evidence="3" key="1">
    <citation type="journal article" date="2019" name="Int. J. Syst. Evol. Microbiol.">
        <title>The Global Catalogue of Microorganisms (GCM) 10K type strain sequencing project: providing services to taxonomists for standard genome sequencing and annotation.</title>
        <authorList>
            <consortium name="The Broad Institute Genomics Platform"/>
            <consortium name="The Broad Institute Genome Sequencing Center for Infectious Disease"/>
            <person name="Wu L."/>
            <person name="Ma J."/>
        </authorList>
    </citation>
    <scope>NUCLEOTIDE SEQUENCE [LARGE SCALE GENOMIC DNA]</scope>
    <source>
        <strain evidence="3">JCM 18053</strain>
    </source>
</reference>
<accession>A0ABP9PGS9</accession>
<evidence type="ECO:0000256" key="1">
    <source>
        <dbReference type="SAM" id="MobiDB-lite"/>
    </source>
</evidence>
<evidence type="ECO:0000313" key="2">
    <source>
        <dbReference type="EMBL" id="GAA5145940.1"/>
    </source>
</evidence>
<organism evidence="2 3">
    <name type="scientific">Prosthecobacter algae</name>
    <dbReference type="NCBI Taxonomy" id="1144682"/>
    <lineage>
        <taxon>Bacteria</taxon>
        <taxon>Pseudomonadati</taxon>
        <taxon>Verrucomicrobiota</taxon>
        <taxon>Verrucomicrobiia</taxon>
        <taxon>Verrucomicrobiales</taxon>
        <taxon>Verrucomicrobiaceae</taxon>
        <taxon>Prosthecobacter</taxon>
    </lineage>
</organism>
<evidence type="ECO:0000313" key="3">
    <source>
        <dbReference type="Proteomes" id="UP001499852"/>
    </source>
</evidence>
<name>A0ABP9PGS9_9BACT</name>
<feature type="region of interest" description="Disordered" evidence="1">
    <location>
        <begin position="59"/>
        <end position="79"/>
    </location>
</feature>
<protein>
    <submittedName>
        <fullName evidence="2">Uncharacterized protein</fullName>
    </submittedName>
</protein>
<keyword evidence="3" id="KW-1185">Reference proteome</keyword>
<dbReference type="EMBL" id="BAABIA010000008">
    <property type="protein sequence ID" value="GAA5145940.1"/>
    <property type="molecule type" value="Genomic_DNA"/>
</dbReference>
<proteinExistence type="predicted"/>
<sequence length="79" mass="8458">MARLFQGFMLVSVTPGLVMVMRRFIIVVAGNPVGTVAMVIGGDLHLAAAIADVTAHQPENLRPAQRKKREAGEDLVTGF</sequence>
<gene>
    <name evidence="2" type="ORF">GCM10023213_38300</name>
</gene>
<comment type="caution">
    <text evidence="2">The sequence shown here is derived from an EMBL/GenBank/DDBJ whole genome shotgun (WGS) entry which is preliminary data.</text>
</comment>